<dbReference type="OrthoDB" id="1739170at2759"/>
<gene>
    <name evidence="1" type="ORF">CR513_44833</name>
</gene>
<evidence type="ECO:0008006" key="3">
    <source>
        <dbReference type="Google" id="ProtNLM"/>
    </source>
</evidence>
<reference evidence="1" key="1">
    <citation type="submission" date="2018-05" db="EMBL/GenBank/DDBJ databases">
        <title>Draft genome of Mucuna pruriens seed.</title>
        <authorList>
            <person name="Nnadi N.E."/>
            <person name="Vos R."/>
            <person name="Hasami M.H."/>
            <person name="Devisetty U.K."/>
            <person name="Aguiy J.C."/>
        </authorList>
    </citation>
    <scope>NUCLEOTIDE SEQUENCE [LARGE SCALE GENOMIC DNA]</scope>
    <source>
        <strain evidence="1">JCA_2017</strain>
    </source>
</reference>
<dbReference type="EMBL" id="QJKJ01009878">
    <property type="protein sequence ID" value="RDX75299.1"/>
    <property type="molecule type" value="Genomic_DNA"/>
</dbReference>
<sequence>MDKITPWFVDIYNFIVASKLPHKHPDYIKKNLKVMLNTTYGMIHTFGDSIVIKSFVDSKTKSVLHFCHSASGGGYYGSTRIARKMFDCGDAHQFVSACKQCQRVGMAIFRDAHQFVPTSNSIL</sequence>
<organism evidence="1 2">
    <name type="scientific">Mucuna pruriens</name>
    <name type="common">Velvet bean</name>
    <name type="synonym">Dolichos pruriens</name>
    <dbReference type="NCBI Taxonomy" id="157652"/>
    <lineage>
        <taxon>Eukaryota</taxon>
        <taxon>Viridiplantae</taxon>
        <taxon>Streptophyta</taxon>
        <taxon>Embryophyta</taxon>
        <taxon>Tracheophyta</taxon>
        <taxon>Spermatophyta</taxon>
        <taxon>Magnoliopsida</taxon>
        <taxon>eudicotyledons</taxon>
        <taxon>Gunneridae</taxon>
        <taxon>Pentapetalae</taxon>
        <taxon>rosids</taxon>
        <taxon>fabids</taxon>
        <taxon>Fabales</taxon>
        <taxon>Fabaceae</taxon>
        <taxon>Papilionoideae</taxon>
        <taxon>50 kb inversion clade</taxon>
        <taxon>NPAAA clade</taxon>
        <taxon>indigoferoid/millettioid clade</taxon>
        <taxon>Phaseoleae</taxon>
        <taxon>Mucuna</taxon>
    </lineage>
</organism>
<keyword evidence="2" id="KW-1185">Reference proteome</keyword>
<dbReference type="Proteomes" id="UP000257109">
    <property type="component" value="Unassembled WGS sequence"/>
</dbReference>
<proteinExistence type="predicted"/>
<protein>
    <recommendedName>
        <fullName evidence="3">Integrase zinc-binding domain-containing protein</fullName>
    </recommendedName>
</protein>
<evidence type="ECO:0000313" key="1">
    <source>
        <dbReference type="EMBL" id="RDX75299.1"/>
    </source>
</evidence>
<evidence type="ECO:0000313" key="2">
    <source>
        <dbReference type="Proteomes" id="UP000257109"/>
    </source>
</evidence>
<name>A0A371FAI0_MUCPR</name>
<comment type="caution">
    <text evidence="1">The sequence shown here is derived from an EMBL/GenBank/DDBJ whole genome shotgun (WGS) entry which is preliminary data.</text>
</comment>
<accession>A0A371FAI0</accession>
<feature type="non-terminal residue" evidence="1">
    <location>
        <position position="1"/>
    </location>
</feature>
<dbReference type="AlphaFoldDB" id="A0A371FAI0"/>